<dbReference type="GO" id="GO:0000976">
    <property type="term" value="F:transcription cis-regulatory region binding"/>
    <property type="evidence" value="ECO:0007669"/>
    <property type="project" value="TreeGrafter"/>
</dbReference>
<dbReference type="PROSITE" id="PS50977">
    <property type="entry name" value="HTH_TETR_2"/>
    <property type="match status" value="1"/>
</dbReference>
<evidence type="ECO:0000256" key="2">
    <source>
        <dbReference type="ARBA" id="ARBA00023125"/>
    </source>
</evidence>
<dbReference type="AlphaFoldDB" id="A0A7W9GDK1"/>
<dbReference type="SUPFAM" id="SSF46689">
    <property type="entry name" value="Homeodomain-like"/>
    <property type="match status" value="1"/>
</dbReference>
<evidence type="ECO:0000256" key="3">
    <source>
        <dbReference type="ARBA" id="ARBA00023163"/>
    </source>
</evidence>
<dbReference type="InterPro" id="IPR050109">
    <property type="entry name" value="HTH-type_TetR-like_transc_reg"/>
</dbReference>
<dbReference type="Gene3D" id="1.10.357.10">
    <property type="entry name" value="Tetracycline Repressor, domain 2"/>
    <property type="match status" value="1"/>
</dbReference>
<name>A0A7W9GDK1_9ACTN</name>
<dbReference type="PRINTS" id="PR00455">
    <property type="entry name" value="HTHTETR"/>
</dbReference>
<feature type="domain" description="HTH tetR-type" evidence="5">
    <location>
        <begin position="13"/>
        <end position="73"/>
    </location>
</feature>
<evidence type="ECO:0000256" key="4">
    <source>
        <dbReference type="PROSITE-ProRule" id="PRU00335"/>
    </source>
</evidence>
<evidence type="ECO:0000313" key="7">
    <source>
        <dbReference type="Proteomes" id="UP000579153"/>
    </source>
</evidence>
<protein>
    <submittedName>
        <fullName evidence="6">AcrR family transcriptional regulator</fullName>
    </submittedName>
</protein>
<reference evidence="6 7" key="1">
    <citation type="submission" date="2020-08" db="EMBL/GenBank/DDBJ databases">
        <title>Sequencing the genomes of 1000 actinobacteria strains.</title>
        <authorList>
            <person name="Klenk H.-P."/>
        </authorList>
    </citation>
    <scope>NUCLEOTIDE SEQUENCE [LARGE SCALE GENOMIC DNA]</scope>
    <source>
        <strain evidence="6 7">DSM 45507</strain>
    </source>
</reference>
<keyword evidence="7" id="KW-1185">Reference proteome</keyword>
<dbReference type="RefSeq" id="WP_185075036.1">
    <property type="nucleotide sequence ID" value="NZ_JACHMB010000001.1"/>
</dbReference>
<dbReference type="InterPro" id="IPR001647">
    <property type="entry name" value="HTH_TetR"/>
</dbReference>
<keyword evidence="1" id="KW-0805">Transcription regulation</keyword>
<keyword evidence="3" id="KW-0804">Transcription</keyword>
<dbReference type="EMBL" id="JACHMB010000001">
    <property type="protein sequence ID" value="MBB5781807.1"/>
    <property type="molecule type" value="Genomic_DNA"/>
</dbReference>
<evidence type="ECO:0000313" key="6">
    <source>
        <dbReference type="EMBL" id="MBB5781807.1"/>
    </source>
</evidence>
<sequence length="210" mass="21990">MSPPRAAALSEGESLPDHLVAAAARLLARHGAAGLTVRAIAREAQVADGVLYNHFADKEELLALAMHSHVRSVERDLPALPEPGSGDLAGNLRAFVAYGVALHLAIMPAFAGMLARPEVLMRFAALDNPVAEGRGLRAKLADYLRGEQAIGRLSAAGHPDAAATMVVGACHELVLPHLFRGVPATGIEVPPGFVDHLVSTCLYGVAIRPE</sequence>
<dbReference type="InterPro" id="IPR009057">
    <property type="entry name" value="Homeodomain-like_sf"/>
</dbReference>
<gene>
    <name evidence="6" type="ORF">HD596_008563</name>
</gene>
<dbReference type="SUPFAM" id="SSF48498">
    <property type="entry name" value="Tetracyclin repressor-like, C-terminal domain"/>
    <property type="match status" value="1"/>
</dbReference>
<accession>A0A7W9GDK1</accession>
<dbReference type="InterPro" id="IPR036271">
    <property type="entry name" value="Tet_transcr_reg_TetR-rel_C_sf"/>
</dbReference>
<dbReference type="PANTHER" id="PTHR30055">
    <property type="entry name" value="HTH-TYPE TRANSCRIPTIONAL REGULATOR RUTR"/>
    <property type="match status" value="1"/>
</dbReference>
<dbReference type="Proteomes" id="UP000579153">
    <property type="component" value="Unassembled WGS sequence"/>
</dbReference>
<comment type="caution">
    <text evidence="6">The sequence shown here is derived from an EMBL/GenBank/DDBJ whole genome shotgun (WGS) entry which is preliminary data.</text>
</comment>
<proteinExistence type="predicted"/>
<feature type="DNA-binding region" description="H-T-H motif" evidence="4">
    <location>
        <begin position="36"/>
        <end position="55"/>
    </location>
</feature>
<evidence type="ECO:0000256" key="1">
    <source>
        <dbReference type="ARBA" id="ARBA00023015"/>
    </source>
</evidence>
<dbReference type="PANTHER" id="PTHR30055:SF238">
    <property type="entry name" value="MYCOFACTOCIN BIOSYNTHESIS TRANSCRIPTIONAL REGULATOR MFTR-RELATED"/>
    <property type="match status" value="1"/>
</dbReference>
<dbReference type="Gene3D" id="1.10.10.60">
    <property type="entry name" value="Homeodomain-like"/>
    <property type="match status" value="1"/>
</dbReference>
<keyword evidence="2 4" id="KW-0238">DNA-binding</keyword>
<evidence type="ECO:0000259" key="5">
    <source>
        <dbReference type="PROSITE" id="PS50977"/>
    </source>
</evidence>
<dbReference type="GO" id="GO:0003700">
    <property type="term" value="F:DNA-binding transcription factor activity"/>
    <property type="evidence" value="ECO:0007669"/>
    <property type="project" value="TreeGrafter"/>
</dbReference>
<organism evidence="6 7">
    <name type="scientific">Nonomuraea jabiensis</name>
    <dbReference type="NCBI Taxonomy" id="882448"/>
    <lineage>
        <taxon>Bacteria</taxon>
        <taxon>Bacillati</taxon>
        <taxon>Actinomycetota</taxon>
        <taxon>Actinomycetes</taxon>
        <taxon>Streptosporangiales</taxon>
        <taxon>Streptosporangiaceae</taxon>
        <taxon>Nonomuraea</taxon>
    </lineage>
</organism>
<dbReference type="Pfam" id="PF00440">
    <property type="entry name" value="TetR_N"/>
    <property type="match status" value="1"/>
</dbReference>